<dbReference type="SUPFAM" id="SSF103473">
    <property type="entry name" value="MFS general substrate transporter"/>
    <property type="match status" value="1"/>
</dbReference>
<feature type="transmembrane region" description="Helical" evidence="1">
    <location>
        <begin position="244"/>
        <end position="267"/>
    </location>
</feature>
<keyword evidence="1" id="KW-1133">Transmembrane helix</keyword>
<accession>A0ABS7G375</accession>
<name>A0ABS7G375_9ACTN</name>
<dbReference type="InterPro" id="IPR036259">
    <property type="entry name" value="MFS_trans_sf"/>
</dbReference>
<dbReference type="Gene3D" id="1.20.1250.20">
    <property type="entry name" value="MFS general substrate transporter like domains"/>
    <property type="match status" value="1"/>
</dbReference>
<feature type="transmembrane region" description="Helical" evidence="1">
    <location>
        <begin position="279"/>
        <end position="296"/>
    </location>
</feature>
<feature type="transmembrane region" description="Helical" evidence="1">
    <location>
        <begin position="106"/>
        <end position="127"/>
    </location>
</feature>
<reference evidence="2 3" key="1">
    <citation type="submission" date="2021-07" db="EMBL/GenBank/DDBJ databases">
        <title>Actinomadura sp. PM05-2 isolated from lichen.</title>
        <authorList>
            <person name="Somphong A."/>
            <person name="Phongsopitanun W."/>
            <person name="Tanasupawat S."/>
            <person name="Peongsungnone V."/>
        </authorList>
    </citation>
    <scope>NUCLEOTIDE SEQUENCE [LARGE SCALE GENOMIC DNA]</scope>
    <source>
        <strain evidence="2 3">PM05-2</strain>
    </source>
</reference>
<evidence type="ECO:0000313" key="2">
    <source>
        <dbReference type="EMBL" id="MBW8486805.1"/>
    </source>
</evidence>
<dbReference type="InterPro" id="IPR011701">
    <property type="entry name" value="MFS"/>
</dbReference>
<dbReference type="EMBL" id="JAIBOA010000027">
    <property type="protein sequence ID" value="MBW8486805.1"/>
    <property type="molecule type" value="Genomic_DNA"/>
</dbReference>
<evidence type="ECO:0000313" key="3">
    <source>
        <dbReference type="Proteomes" id="UP000774570"/>
    </source>
</evidence>
<feature type="transmembrane region" description="Helical" evidence="1">
    <location>
        <begin position="340"/>
        <end position="360"/>
    </location>
</feature>
<organism evidence="2 3">
    <name type="scientific">Actinomadura parmotrematis</name>
    <dbReference type="NCBI Taxonomy" id="2864039"/>
    <lineage>
        <taxon>Bacteria</taxon>
        <taxon>Bacillati</taxon>
        <taxon>Actinomycetota</taxon>
        <taxon>Actinomycetes</taxon>
        <taxon>Streptosporangiales</taxon>
        <taxon>Thermomonosporaceae</taxon>
        <taxon>Actinomadura</taxon>
    </lineage>
</organism>
<feature type="transmembrane region" description="Helical" evidence="1">
    <location>
        <begin position="366"/>
        <end position="386"/>
    </location>
</feature>
<feature type="transmembrane region" description="Helical" evidence="1">
    <location>
        <begin position="21"/>
        <end position="37"/>
    </location>
</feature>
<keyword evidence="1" id="KW-0472">Membrane</keyword>
<comment type="caution">
    <text evidence="2">The sequence shown here is derived from an EMBL/GenBank/DDBJ whole genome shotgun (WGS) entry which is preliminary data.</text>
</comment>
<keyword evidence="1" id="KW-0812">Transmembrane</keyword>
<sequence length="399" mass="40097">MRRYAALLRRPGLARWSAVRLLTRFPAAAAPIMFVLLSKTRLGDYRTGAWMAAGCVAAECVAAPVLGARLDRRPMLAETRAALAVTAAALIAVAAGVRALPAPALVALAALAGGAISGLIGGLRTLLTRALPAGEVRTGLAWESSLTDLTFAAAPALVTGLALGVDGRLPPLLAAGGALLALPLLPAIPGIRAVPAPAAPDPRGPARPLLAAWPIYLTSAAAMYLSATIEVALSPLLEQHHLDIAWTGVLLSAFAVASIAGGLVYGLRSWPGSHRAQSLALLAAMTALVALAAAGARTGLPLVAVPLVAAGAAQAGLVTARNLSLHHALPARHHSAGNSVMYAASCLGYGSSATVIAVFLTPGRATALVLLSCLLTLGTAAAGAAAERLAPADHPVTTR</sequence>
<feature type="transmembrane region" description="Helical" evidence="1">
    <location>
        <begin position="81"/>
        <end position="100"/>
    </location>
</feature>
<keyword evidence="3" id="KW-1185">Reference proteome</keyword>
<evidence type="ECO:0000256" key="1">
    <source>
        <dbReference type="SAM" id="Phobius"/>
    </source>
</evidence>
<feature type="transmembrane region" description="Helical" evidence="1">
    <location>
        <begin position="49"/>
        <end position="69"/>
    </location>
</feature>
<feature type="transmembrane region" description="Helical" evidence="1">
    <location>
        <begin position="209"/>
        <end position="232"/>
    </location>
</feature>
<dbReference type="Proteomes" id="UP000774570">
    <property type="component" value="Unassembled WGS sequence"/>
</dbReference>
<dbReference type="PANTHER" id="PTHR23542:SF1">
    <property type="entry name" value="MAJOR FACILITATOR SUPERFAMILY (MFS) PROFILE DOMAIN-CONTAINING PROTEIN"/>
    <property type="match status" value="1"/>
</dbReference>
<gene>
    <name evidence="2" type="ORF">K1Y72_30860</name>
</gene>
<dbReference type="PANTHER" id="PTHR23542">
    <property type="match status" value="1"/>
</dbReference>
<dbReference type="Pfam" id="PF07690">
    <property type="entry name" value="MFS_1"/>
    <property type="match status" value="1"/>
</dbReference>
<dbReference type="RefSeq" id="WP_220170047.1">
    <property type="nucleotide sequence ID" value="NZ_JAIBOA010000027.1"/>
</dbReference>
<feature type="transmembrane region" description="Helical" evidence="1">
    <location>
        <begin position="169"/>
        <end position="188"/>
    </location>
</feature>
<proteinExistence type="predicted"/>
<feature type="transmembrane region" description="Helical" evidence="1">
    <location>
        <begin position="139"/>
        <end position="163"/>
    </location>
</feature>
<protein>
    <submittedName>
        <fullName evidence="2">MFS transporter</fullName>
    </submittedName>
</protein>